<organism evidence="1 2">
    <name type="scientific">Liparis tanakae</name>
    <name type="common">Tanaka's snailfish</name>
    <dbReference type="NCBI Taxonomy" id="230148"/>
    <lineage>
        <taxon>Eukaryota</taxon>
        <taxon>Metazoa</taxon>
        <taxon>Chordata</taxon>
        <taxon>Craniata</taxon>
        <taxon>Vertebrata</taxon>
        <taxon>Euteleostomi</taxon>
        <taxon>Actinopterygii</taxon>
        <taxon>Neopterygii</taxon>
        <taxon>Teleostei</taxon>
        <taxon>Neoteleostei</taxon>
        <taxon>Acanthomorphata</taxon>
        <taxon>Eupercaria</taxon>
        <taxon>Perciformes</taxon>
        <taxon>Cottioidei</taxon>
        <taxon>Cottales</taxon>
        <taxon>Liparidae</taxon>
        <taxon>Liparis</taxon>
    </lineage>
</organism>
<comment type="caution">
    <text evidence="1">The sequence shown here is derived from an EMBL/GenBank/DDBJ whole genome shotgun (WGS) entry which is preliminary data.</text>
</comment>
<gene>
    <name evidence="1" type="ORF">EYF80_018041</name>
</gene>
<dbReference type="EMBL" id="SRLO01000146">
    <property type="protein sequence ID" value="TNN71690.1"/>
    <property type="molecule type" value="Genomic_DNA"/>
</dbReference>
<dbReference type="Proteomes" id="UP000314294">
    <property type="component" value="Unassembled WGS sequence"/>
</dbReference>
<evidence type="ECO:0000313" key="1">
    <source>
        <dbReference type="EMBL" id="TNN71690.1"/>
    </source>
</evidence>
<name>A0A4Z2I1K0_9TELE</name>
<protein>
    <submittedName>
        <fullName evidence="1">Uncharacterized protein</fullName>
    </submittedName>
</protein>
<dbReference type="AlphaFoldDB" id="A0A4Z2I1K0"/>
<evidence type="ECO:0000313" key="2">
    <source>
        <dbReference type="Proteomes" id="UP000314294"/>
    </source>
</evidence>
<accession>A0A4Z2I1K0</accession>
<keyword evidence="2" id="KW-1185">Reference proteome</keyword>
<reference evidence="1 2" key="1">
    <citation type="submission" date="2019-03" db="EMBL/GenBank/DDBJ databases">
        <title>First draft genome of Liparis tanakae, snailfish: a comprehensive survey of snailfish specific genes.</title>
        <authorList>
            <person name="Kim W."/>
            <person name="Song I."/>
            <person name="Jeong J.-H."/>
            <person name="Kim D."/>
            <person name="Kim S."/>
            <person name="Ryu S."/>
            <person name="Song J.Y."/>
            <person name="Lee S.K."/>
        </authorList>
    </citation>
    <scope>NUCLEOTIDE SEQUENCE [LARGE SCALE GENOMIC DNA]</scope>
    <source>
        <tissue evidence="1">Muscle</tissue>
    </source>
</reference>
<sequence>MAAGACVEWRGGPDSVRLVAMASPEAAGRNGSVFFLYPPLCQHLMGGMRSVGHRRRVSSLESRRGALLRQSDFTRPQTERLTAAVDDGRERDLNEAEKSPLEVDLLVLNYMLSTAVLRRGEERWWIQGGDNQCNSELL</sequence>
<proteinExistence type="predicted"/>